<dbReference type="AlphaFoldDB" id="A0AAD8MGU9"/>
<protein>
    <submittedName>
        <fullName evidence="2">Serine incorporator 4</fullName>
    </submittedName>
</protein>
<dbReference type="InterPro" id="IPR055816">
    <property type="entry name" value="DUF7392"/>
</dbReference>
<dbReference type="PANTHER" id="PTHR38226">
    <property type="entry name" value="(WILD MALAYSIAN BANANA) HYPOTHETICAL PROTEIN"/>
    <property type="match status" value="1"/>
</dbReference>
<name>A0AAD8MGU9_9APIA</name>
<evidence type="ECO:0000313" key="2">
    <source>
        <dbReference type="EMBL" id="KAK1375510.1"/>
    </source>
</evidence>
<dbReference type="Proteomes" id="UP001237642">
    <property type="component" value="Unassembled WGS sequence"/>
</dbReference>
<accession>A0AAD8MGU9</accession>
<sequence>MACCMPLKSSNLNVNILVLEPTVVVDQLVEALKHFTSWSVTFGCIHSSILQSIHGNMIIWYGAWMKRSDDNQKLLDSALLFMLAKISSMADIVANNFFQAYGGESKNGFLAARFSTGDTVSLSDMAYSSPNNASELDLPNTILATFQSRFLTMDGATSGVCLKKYYNYTDSRANDSVLNFCVWESLEYCYSYIMRSDIKYEGLSVHLKHYISRVIYVSGEDVLNFQHSPWPPHFILAANRDENYIQANEMM</sequence>
<dbReference type="EMBL" id="JAUIZM010000007">
    <property type="protein sequence ID" value="KAK1375510.1"/>
    <property type="molecule type" value="Genomic_DNA"/>
</dbReference>
<dbReference type="PANTHER" id="PTHR38226:SF3">
    <property type="entry name" value="(WILD MALAYSIAN BANANA) HYPOTHETICAL PROTEIN"/>
    <property type="match status" value="1"/>
</dbReference>
<proteinExistence type="predicted"/>
<evidence type="ECO:0000259" key="1">
    <source>
        <dbReference type="Pfam" id="PF24118"/>
    </source>
</evidence>
<dbReference type="Pfam" id="PF24118">
    <property type="entry name" value="DUF7392"/>
    <property type="match status" value="1"/>
</dbReference>
<gene>
    <name evidence="2" type="ORF">POM88_031703</name>
</gene>
<keyword evidence="3" id="KW-1185">Reference proteome</keyword>
<organism evidence="2 3">
    <name type="scientific">Heracleum sosnowskyi</name>
    <dbReference type="NCBI Taxonomy" id="360622"/>
    <lineage>
        <taxon>Eukaryota</taxon>
        <taxon>Viridiplantae</taxon>
        <taxon>Streptophyta</taxon>
        <taxon>Embryophyta</taxon>
        <taxon>Tracheophyta</taxon>
        <taxon>Spermatophyta</taxon>
        <taxon>Magnoliopsida</taxon>
        <taxon>eudicotyledons</taxon>
        <taxon>Gunneridae</taxon>
        <taxon>Pentapetalae</taxon>
        <taxon>asterids</taxon>
        <taxon>campanulids</taxon>
        <taxon>Apiales</taxon>
        <taxon>Apiaceae</taxon>
        <taxon>Apioideae</taxon>
        <taxon>apioid superclade</taxon>
        <taxon>Tordylieae</taxon>
        <taxon>Tordyliinae</taxon>
        <taxon>Heracleum</taxon>
    </lineage>
</organism>
<reference evidence="2" key="1">
    <citation type="submission" date="2023-02" db="EMBL/GenBank/DDBJ databases">
        <title>Genome of toxic invasive species Heracleum sosnowskyi carries increased number of genes despite the absence of recent whole-genome duplications.</title>
        <authorList>
            <person name="Schelkunov M."/>
            <person name="Shtratnikova V."/>
            <person name="Makarenko M."/>
            <person name="Klepikova A."/>
            <person name="Omelchenko D."/>
            <person name="Novikova G."/>
            <person name="Obukhova E."/>
            <person name="Bogdanov V."/>
            <person name="Penin A."/>
            <person name="Logacheva M."/>
        </authorList>
    </citation>
    <scope>NUCLEOTIDE SEQUENCE</scope>
    <source>
        <strain evidence="2">Hsosn_3</strain>
        <tissue evidence="2">Leaf</tissue>
    </source>
</reference>
<comment type="caution">
    <text evidence="2">The sequence shown here is derived from an EMBL/GenBank/DDBJ whole genome shotgun (WGS) entry which is preliminary data.</text>
</comment>
<reference evidence="2" key="2">
    <citation type="submission" date="2023-05" db="EMBL/GenBank/DDBJ databases">
        <authorList>
            <person name="Schelkunov M.I."/>
        </authorList>
    </citation>
    <scope>NUCLEOTIDE SEQUENCE</scope>
    <source>
        <strain evidence="2">Hsosn_3</strain>
        <tissue evidence="2">Leaf</tissue>
    </source>
</reference>
<evidence type="ECO:0000313" key="3">
    <source>
        <dbReference type="Proteomes" id="UP001237642"/>
    </source>
</evidence>
<feature type="domain" description="DUF7392" evidence="1">
    <location>
        <begin position="96"/>
        <end position="201"/>
    </location>
</feature>